<reference evidence="2" key="2">
    <citation type="submission" date="2023-11" db="UniProtKB">
        <authorList>
            <consortium name="WormBaseParasite"/>
        </authorList>
    </citation>
    <scope>IDENTIFICATION</scope>
</reference>
<reference evidence="1" key="1">
    <citation type="submission" date="2022-06" db="EMBL/GenBank/DDBJ databases">
        <authorList>
            <person name="Berger JAMES D."/>
            <person name="Berger JAMES D."/>
        </authorList>
    </citation>
    <scope>NUCLEOTIDE SEQUENCE [LARGE SCALE GENOMIC DNA]</scope>
</reference>
<sequence length="408" mass="47903">MIIECISSHLLKMKKSQEILFPAYKRNPGEIGVKLHVTDCQPINDGDYSSMNYFLAQVREKFEHEIFYHVNLLELKWCFEEEQDNGFVRFILERIEPDLVIILYPESFEQLEDRKLIKQHFEYILQKYFNTPETRSVIGVTEFKIQVYVNEEDVDNAIMEWRSNTVPVMYRLEDSEKNLNMARCAKLAQNRIFQNQLWRPKEMNNKIISLIPDFLVYLEQLKCLQLENAEQTKDKHHSFNRINSIMNGVKSIREIKHLNVYLQGQIGSSIDPKGLRGQLVSRILNTLDALQDIIANIRREIITPLYQITPGCETQQQLDKKSTIKVTTERLFNELNAGENENASMSRDSILEVPLNLQYSIREEYFEKYGWMLCLTTSVLNILNKIDFDIDEYFQLGCITDIVSKMAS</sequence>
<accession>A0AA85KCW9</accession>
<proteinExistence type="predicted"/>
<dbReference type="AlphaFoldDB" id="A0AA85KCW9"/>
<evidence type="ECO:0000313" key="1">
    <source>
        <dbReference type="Proteomes" id="UP000050795"/>
    </source>
</evidence>
<dbReference type="WBParaSite" id="TREG1_77150.1">
    <property type="protein sequence ID" value="TREG1_77150.1"/>
    <property type="gene ID" value="TREG1_77150"/>
</dbReference>
<keyword evidence="1" id="KW-1185">Reference proteome</keyword>
<name>A0AA85KCW9_TRIRE</name>
<organism evidence="1 2">
    <name type="scientific">Trichobilharzia regenti</name>
    <name type="common">Nasal bird schistosome</name>
    <dbReference type="NCBI Taxonomy" id="157069"/>
    <lineage>
        <taxon>Eukaryota</taxon>
        <taxon>Metazoa</taxon>
        <taxon>Spiralia</taxon>
        <taxon>Lophotrochozoa</taxon>
        <taxon>Platyhelminthes</taxon>
        <taxon>Trematoda</taxon>
        <taxon>Digenea</taxon>
        <taxon>Strigeidida</taxon>
        <taxon>Schistosomatoidea</taxon>
        <taxon>Schistosomatidae</taxon>
        <taxon>Trichobilharzia</taxon>
    </lineage>
</organism>
<evidence type="ECO:0000313" key="2">
    <source>
        <dbReference type="WBParaSite" id="TREG1_77150.1"/>
    </source>
</evidence>
<dbReference type="Proteomes" id="UP000050795">
    <property type="component" value="Unassembled WGS sequence"/>
</dbReference>
<protein>
    <submittedName>
        <fullName evidence="2">Uncharacterized protein</fullName>
    </submittedName>
</protein>